<protein>
    <recommendedName>
        <fullName evidence="4">Tetraspanin-19</fullName>
    </recommendedName>
</protein>
<feature type="chain" id="PRO_5002678501" description="Tetraspanin-19" evidence="2">
    <location>
        <begin position="20"/>
        <end position="158"/>
    </location>
</feature>
<evidence type="ECO:0000313" key="3">
    <source>
        <dbReference type="EMBL" id="CAN81513.1"/>
    </source>
</evidence>
<dbReference type="EMBL" id="AM472307">
    <property type="protein sequence ID" value="CAN81513.1"/>
    <property type="molecule type" value="Genomic_DNA"/>
</dbReference>
<accession>A5BV50</accession>
<reference evidence="3" key="1">
    <citation type="journal article" date="2007" name="PLoS ONE">
        <title>The first genome sequence of an elite grapevine cultivar (Pinot noir Vitis vinifera L.): coping with a highly heterozygous genome.</title>
        <authorList>
            <person name="Velasco R."/>
            <person name="Zharkikh A."/>
            <person name="Troggio M."/>
            <person name="Cartwright D.A."/>
            <person name="Cestaro A."/>
            <person name="Pruss D."/>
            <person name="Pindo M."/>
            <person name="FitzGerald L.M."/>
            <person name="Vezzulli S."/>
            <person name="Reid J."/>
            <person name="Malacarne G."/>
            <person name="Iliev D."/>
            <person name="Coppola G."/>
            <person name="Wardell B."/>
            <person name="Micheletti D."/>
            <person name="Macalma T."/>
            <person name="Facci M."/>
            <person name="Mitchell J.T."/>
            <person name="Perazzolli M."/>
            <person name="Eldredge G."/>
            <person name="Gatto P."/>
            <person name="Oyzerski R."/>
            <person name="Moretto M."/>
            <person name="Gutin N."/>
            <person name="Stefanini M."/>
            <person name="Chen Y."/>
            <person name="Segala C."/>
            <person name="Davenport C."/>
            <person name="Dematte L."/>
            <person name="Mraz A."/>
            <person name="Battilana J."/>
            <person name="Stormo K."/>
            <person name="Costa F."/>
            <person name="Tao Q."/>
            <person name="Si-Ammour A."/>
            <person name="Harkins T."/>
            <person name="Lackey A."/>
            <person name="Perbost C."/>
            <person name="Taillon B."/>
            <person name="Stella A."/>
            <person name="Solovyev V."/>
            <person name="Fawcett J.A."/>
            <person name="Sterck L."/>
            <person name="Vandepoele K."/>
            <person name="Grando S.M."/>
            <person name="Toppo S."/>
            <person name="Moser C."/>
            <person name="Lanchbury J."/>
            <person name="Bogden R."/>
            <person name="Skolnick M."/>
            <person name="Sgaramella V."/>
            <person name="Bhatnagar S.K."/>
            <person name="Fontana P."/>
            <person name="Gutin A."/>
            <person name="Van de Peer Y."/>
            <person name="Salamini F."/>
            <person name="Viola R."/>
        </authorList>
    </citation>
    <scope>NUCLEOTIDE SEQUENCE</scope>
</reference>
<evidence type="ECO:0008006" key="4">
    <source>
        <dbReference type="Google" id="ProtNLM"/>
    </source>
</evidence>
<organism evidence="3">
    <name type="scientific">Vitis vinifera</name>
    <name type="common">Grape</name>
    <dbReference type="NCBI Taxonomy" id="29760"/>
    <lineage>
        <taxon>Eukaryota</taxon>
        <taxon>Viridiplantae</taxon>
        <taxon>Streptophyta</taxon>
        <taxon>Embryophyta</taxon>
        <taxon>Tracheophyta</taxon>
        <taxon>Spermatophyta</taxon>
        <taxon>Magnoliopsida</taxon>
        <taxon>eudicotyledons</taxon>
        <taxon>Gunneridae</taxon>
        <taxon>Pentapetalae</taxon>
        <taxon>rosids</taxon>
        <taxon>Vitales</taxon>
        <taxon>Vitaceae</taxon>
        <taxon>Viteae</taxon>
        <taxon>Vitis</taxon>
    </lineage>
</organism>
<evidence type="ECO:0000256" key="2">
    <source>
        <dbReference type="SAM" id="SignalP"/>
    </source>
</evidence>
<name>A5BV50_VITVI</name>
<gene>
    <name evidence="3" type="ORF">VITISV_012029</name>
</gene>
<keyword evidence="1" id="KW-1133">Transmembrane helix</keyword>
<feature type="transmembrane region" description="Helical" evidence="1">
    <location>
        <begin position="71"/>
        <end position="90"/>
    </location>
</feature>
<proteinExistence type="predicted"/>
<feature type="signal peptide" evidence="2">
    <location>
        <begin position="1"/>
        <end position="19"/>
    </location>
</feature>
<keyword evidence="1" id="KW-0812">Transmembrane</keyword>
<evidence type="ECO:0000256" key="1">
    <source>
        <dbReference type="SAM" id="Phobius"/>
    </source>
</evidence>
<dbReference type="ExpressionAtlas" id="A5BV50">
    <property type="expression patterns" value="baseline and differential"/>
</dbReference>
<dbReference type="AlphaFoldDB" id="A5BV50"/>
<sequence length="158" mass="17758">MLTVLLILLEAGLIAFVAFDHHWEKDLPFDPTGELENFRSFIEGNIDICKWVGITVVSIQVGSVKPFPSSVVWNVWVLPKALSLLLAMILRAMVSTRKTDYDIEDDYTAAGRNWEPLLNPQASQTSGSSKGDGKGAYLETWSSRMREKVFYFDINAKT</sequence>
<keyword evidence="1" id="KW-0472">Membrane</keyword>
<keyword evidence="2" id="KW-0732">Signal</keyword>